<dbReference type="EMBL" id="CP050831">
    <property type="protein sequence ID" value="QIU96552.1"/>
    <property type="molecule type" value="Genomic_DNA"/>
</dbReference>
<dbReference type="Gene3D" id="3.90.550.20">
    <property type="match status" value="1"/>
</dbReference>
<dbReference type="AlphaFoldDB" id="A0A6H0KT78"/>
<evidence type="ECO:0000313" key="1">
    <source>
        <dbReference type="EMBL" id="QIU96552.1"/>
    </source>
</evidence>
<accession>A0A6H0KT78</accession>
<protein>
    <recommendedName>
        <fullName evidence="3">Glycosyl transferase</fullName>
    </recommendedName>
</protein>
<dbReference type="InterPro" id="IPR029044">
    <property type="entry name" value="Nucleotide-diphossugar_trans"/>
</dbReference>
<sequence>MNKYIRYFLRRNKIYRGNLKSTYKNWNVLPCDELYLNKISNKQRIEHCALMTEKIIFHTYWHGDFGLKQSFSIKSFLCTQDLRNTELWLWLDASNGYSQLLENKYLLELKDKIKILPWNIEEEIFDTPFQNIKSFLLKDKPLPARGDDFRIIALYKFGGVYFDLDIMFLKDFSSLLRGHEFVYAWEYQPYANSAVIYLRKNSFLTIYLMKKMMKRKEAMPWVLFDYKDNKLANLRNYPCTYFDPLWGGYSEDMPFDNFDYFFKRFDSDFVRDPRIKSYKDFFPAAFTYHWHNRWDMEEHPDSYFGIFNAEYNKLLLL</sequence>
<evidence type="ECO:0000313" key="2">
    <source>
        <dbReference type="Proteomes" id="UP000501780"/>
    </source>
</evidence>
<dbReference type="SUPFAM" id="SSF53448">
    <property type="entry name" value="Nucleotide-diphospho-sugar transferases"/>
    <property type="match status" value="1"/>
</dbReference>
<dbReference type="Proteomes" id="UP000501780">
    <property type="component" value="Chromosome"/>
</dbReference>
<name>A0A6H0KT78_9BACE</name>
<dbReference type="Pfam" id="PF04488">
    <property type="entry name" value="Gly_transf_sug"/>
    <property type="match status" value="1"/>
</dbReference>
<evidence type="ECO:0008006" key="3">
    <source>
        <dbReference type="Google" id="ProtNLM"/>
    </source>
</evidence>
<gene>
    <name evidence="1" type="ORF">BacF7301_21410</name>
</gene>
<dbReference type="InterPro" id="IPR007577">
    <property type="entry name" value="GlycoTrfase_DXD_sugar-bd_CS"/>
</dbReference>
<reference evidence="1 2" key="1">
    <citation type="submission" date="2020-03" db="EMBL/GenBank/DDBJ databases">
        <title>Genomic analysis of Bacteroides faecium CBA7301.</title>
        <authorList>
            <person name="Kim J."/>
            <person name="Roh S.W."/>
        </authorList>
    </citation>
    <scope>NUCLEOTIDE SEQUENCE [LARGE SCALE GENOMIC DNA]</scope>
    <source>
        <strain evidence="1 2">CBA7301</strain>
    </source>
</reference>
<organism evidence="1 2">
    <name type="scientific">Bacteroides faecium</name>
    <dbReference type="NCBI Taxonomy" id="2715212"/>
    <lineage>
        <taxon>Bacteria</taxon>
        <taxon>Pseudomonadati</taxon>
        <taxon>Bacteroidota</taxon>
        <taxon>Bacteroidia</taxon>
        <taxon>Bacteroidales</taxon>
        <taxon>Bacteroidaceae</taxon>
        <taxon>Bacteroides</taxon>
    </lineage>
</organism>
<dbReference type="RefSeq" id="WP_167966034.1">
    <property type="nucleotide sequence ID" value="NZ_CP050831.1"/>
</dbReference>
<keyword evidence="2" id="KW-1185">Reference proteome</keyword>
<dbReference type="KEGG" id="bfc:BacF7301_21410"/>
<proteinExistence type="predicted"/>